<accession>A0AAV6XCV1</accession>
<gene>
    <name evidence="1" type="ORF">BUALT_Bualt08G0123200</name>
</gene>
<dbReference type="SUPFAM" id="SSF52058">
    <property type="entry name" value="L domain-like"/>
    <property type="match status" value="1"/>
</dbReference>
<comment type="caution">
    <text evidence="1">The sequence shown here is derived from an EMBL/GenBank/DDBJ whole genome shotgun (WGS) entry which is preliminary data.</text>
</comment>
<dbReference type="AlphaFoldDB" id="A0AAV6XCV1"/>
<evidence type="ECO:0000313" key="1">
    <source>
        <dbReference type="EMBL" id="KAG8378301.1"/>
    </source>
</evidence>
<proteinExistence type="predicted"/>
<sequence length="199" mass="22846">MRIAILFPITSLKILRLKQCSNSVVILKPFILPNLKSLYLESFHFDGNIYSFSKEPFSSLTNLEKLTLHRCELSGLTISASKLRILEISFEYPFFSLEAKMKEISAPSLTSFRYEGYVPLVLATDANLRKQSPSPFPYMRKLKLIKRPYMINPIDIVPLNVMNYLTNVCSYGESLVVEFPQGNLFLSFVYDFMLMISVS</sequence>
<name>A0AAV6XCV1_9LAMI</name>
<dbReference type="InterPro" id="IPR032675">
    <property type="entry name" value="LRR_dom_sf"/>
</dbReference>
<organism evidence="1 2">
    <name type="scientific">Buddleja alternifolia</name>
    <dbReference type="NCBI Taxonomy" id="168488"/>
    <lineage>
        <taxon>Eukaryota</taxon>
        <taxon>Viridiplantae</taxon>
        <taxon>Streptophyta</taxon>
        <taxon>Embryophyta</taxon>
        <taxon>Tracheophyta</taxon>
        <taxon>Spermatophyta</taxon>
        <taxon>Magnoliopsida</taxon>
        <taxon>eudicotyledons</taxon>
        <taxon>Gunneridae</taxon>
        <taxon>Pentapetalae</taxon>
        <taxon>asterids</taxon>
        <taxon>lamiids</taxon>
        <taxon>Lamiales</taxon>
        <taxon>Scrophulariaceae</taxon>
        <taxon>Buddlejeae</taxon>
        <taxon>Buddleja</taxon>
    </lineage>
</organism>
<keyword evidence="2" id="KW-1185">Reference proteome</keyword>
<dbReference type="Gene3D" id="3.80.10.10">
    <property type="entry name" value="Ribonuclease Inhibitor"/>
    <property type="match status" value="1"/>
</dbReference>
<evidence type="ECO:0008006" key="3">
    <source>
        <dbReference type="Google" id="ProtNLM"/>
    </source>
</evidence>
<protein>
    <recommendedName>
        <fullName evidence="3">Leucine-rich repeat domain, L domain-containing protein</fullName>
    </recommendedName>
</protein>
<reference evidence="1" key="1">
    <citation type="submission" date="2019-10" db="EMBL/GenBank/DDBJ databases">
        <authorList>
            <person name="Zhang R."/>
            <person name="Pan Y."/>
            <person name="Wang J."/>
            <person name="Ma R."/>
            <person name="Yu S."/>
        </authorList>
    </citation>
    <scope>NUCLEOTIDE SEQUENCE</scope>
    <source>
        <strain evidence="1">LA-IB0</strain>
        <tissue evidence="1">Leaf</tissue>
    </source>
</reference>
<dbReference type="Proteomes" id="UP000826271">
    <property type="component" value="Unassembled WGS sequence"/>
</dbReference>
<evidence type="ECO:0000313" key="2">
    <source>
        <dbReference type="Proteomes" id="UP000826271"/>
    </source>
</evidence>
<dbReference type="EMBL" id="WHWC01000008">
    <property type="protein sequence ID" value="KAG8378301.1"/>
    <property type="molecule type" value="Genomic_DNA"/>
</dbReference>
<dbReference type="InterPro" id="IPR053772">
    <property type="entry name" value="At1g61320/At1g61330-like"/>
</dbReference>
<dbReference type="PANTHER" id="PTHR34145">
    <property type="entry name" value="OS02G0105600 PROTEIN"/>
    <property type="match status" value="1"/>
</dbReference>